<feature type="transmembrane region" description="Helical" evidence="9">
    <location>
        <begin position="48"/>
        <end position="66"/>
    </location>
</feature>
<dbReference type="InterPro" id="IPR011712">
    <property type="entry name" value="Sig_transdc_His_kin_sub3_dim/P"/>
</dbReference>
<dbReference type="AlphaFoldDB" id="A0A1Y1RZH3"/>
<dbReference type="Pfam" id="PF07730">
    <property type="entry name" value="HisKA_3"/>
    <property type="match status" value="1"/>
</dbReference>
<keyword evidence="6" id="KW-0418">Kinase</keyword>
<evidence type="ECO:0000256" key="8">
    <source>
        <dbReference type="ARBA" id="ARBA00023012"/>
    </source>
</evidence>
<keyword evidence="7" id="KW-0067">ATP-binding</keyword>
<reference evidence="12 13" key="1">
    <citation type="submission" date="2017-03" db="EMBL/GenBank/DDBJ databases">
        <title>Draft Genome sequence of Marispirochaeta sp. strain JC444.</title>
        <authorList>
            <person name="Shivani Y."/>
            <person name="Subhash Y."/>
            <person name="Sasikala C."/>
            <person name="Ramana C."/>
        </authorList>
    </citation>
    <scope>NUCLEOTIDE SEQUENCE [LARGE SCALE GENOMIC DNA]</scope>
    <source>
        <strain evidence="12 13">JC444</strain>
    </source>
</reference>
<feature type="domain" description="Histidine kinase/HSP90-like ATPase" evidence="10">
    <location>
        <begin position="324"/>
        <end position="395"/>
    </location>
</feature>
<comment type="catalytic activity">
    <reaction evidence="1">
        <text>ATP + protein L-histidine = ADP + protein N-phospho-L-histidine.</text>
        <dbReference type="EC" id="2.7.13.3"/>
    </reaction>
</comment>
<organism evidence="12 13">
    <name type="scientific">Marispirochaeta aestuarii</name>
    <dbReference type="NCBI Taxonomy" id="1963862"/>
    <lineage>
        <taxon>Bacteria</taxon>
        <taxon>Pseudomonadati</taxon>
        <taxon>Spirochaetota</taxon>
        <taxon>Spirochaetia</taxon>
        <taxon>Spirochaetales</taxon>
        <taxon>Spirochaetaceae</taxon>
        <taxon>Marispirochaeta</taxon>
    </lineage>
</organism>
<dbReference type="STRING" id="1963862.B4O97_07850"/>
<keyword evidence="3" id="KW-0597">Phosphoprotein</keyword>
<evidence type="ECO:0000259" key="10">
    <source>
        <dbReference type="Pfam" id="PF02518"/>
    </source>
</evidence>
<dbReference type="InterPro" id="IPR050482">
    <property type="entry name" value="Sensor_HK_TwoCompSys"/>
</dbReference>
<protein>
    <recommendedName>
        <fullName evidence="2">histidine kinase</fullName>
        <ecNumber evidence="2">2.7.13.3</ecNumber>
    </recommendedName>
</protein>
<dbReference type="InterPro" id="IPR036890">
    <property type="entry name" value="HATPase_C_sf"/>
</dbReference>
<evidence type="ECO:0000313" key="12">
    <source>
        <dbReference type="EMBL" id="ORC35973.1"/>
    </source>
</evidence>
<keyword evidence="13" id="KW-1185">Reference proteome</keyword>
<keyword evidence="9" id="KW-1133">Transmembrane helix</keyword>
<dbReference type="GO" id="GO:0000155">
    <property type="term" value="F:phosphorelay sensor kinase activity"/>
    <property type="evidence" value="ECO:0007669"/>
    <property type="project" value="InterPro"/>
</dbReference>
<sequence>MLFRVINIDVKSAFSAEKVICLTALLGYSVAALLFLFSPRIILLPKYWVQQVLVLLIIDCGLSMILYRTKNSVGIICILLLEYAILLLISYPESDDLQIATVLMFVLISESNFKLKGFSGFFLSVIFIGVFVISRPSEPIWSSNFFTPSATDLIAFCFFSLFTSSLTTLLHMYQSIAVREMQTIKQLENNIHKLTNVNIDFQDYAAAIGFQSIENERKRISREIHDTIGYSLTNIIMMMEAASDITPQDSEKLSSLIEITRTQAQMSLQETRRALRELRINEQEQISGQKAINKLITIFEKVTGVEVSIEYGNIPLVLPDEVNSFLYRMIQEGLTNAFKHGKATRISIYFWMTEQKILYIHVRDNGIGDTGEIIEGIGIAGMKERAEKLHGKVEARYVFDGFQLFAEIPL</sequence>
<evidence type="ECO:0000256" key="4">
    <source>
        <dbReference type="ARBA" id="ARBA00022679"/>
    </source>
</evidence>
<dbReference type="Gene3D" id="1.20.5.1930">
    <property type="match status" value="1"/>
</dbReference>
<dbReference type="CDD" id="cd16917">
    <property type="entry name" value="HATPase_UhpB-NarQ-NarX-like"/>
    <property type="match status" value="1"/>
</dbReference>
<comment type="caution">
    <text evidence="12">The sequence shown here is derived from an EMBL/GenBank/DDBJ whole genome shotgun (WGS) entry which is preliminary data.</text>
</comment>
<dbReference type="SUPFAM" id="SSF55874">
    <property type="entry name" value="ATPase domain of HSP90 chaperone/DNA topoisomerase II/histidine kinase"/>
    <property type="match status" value="1"/>
</dbReference>
<dbReference type="InterPro" id="IPR003594">
    <property type="entry name" value="HATPase_dom"/>
</dbReference>
<evidence type="ECO:0000313" key="13">
    <source>
        <dbReference type="Proteomes" id="UP000192343"/>
    </source>
</evidence>
<feature type="transmembrane region" description="Helical" evidence="9">
    <location>
        <begin position="20"/>
        <end position="42"/>
    </location>
</feature>
<dbReference type="GO" id="GO:0016020">
    <property type="term" value="C:membrane"/>
    <property type="evidence" value="ECO:0007669"/>
    <property type="project" value="InterPro"/>
</dbReference>
<evidence type="ECO:0000256" key="7">
    <source>
        <dbReference type="ARBA" id="ARBA00022840"/>
    </source>
</evidence>
<evidence type="ECO:0000256" key="9">
    <source>
        <dbReference type="SAM" id="Phobius"/>
    </source>
</evidence>
<dbReference type="EMBL" id="MWQY01000007">
    <property type="protein sequence ID" value="ORC35973.1"/>
    <property type="molecule type" value="Genomic_DNA"/>
</dbReference>
<feature type="transmembrane region" description="Helical" evidence="9">
    <location>
        <begin position="118"/>
        <end position="133"/>
    </location>
</feature>
<keyword evidence="9" id="KW-0812">Transmembrane</keyword>
<evidence type="ECO:0000256" key="5">
    <source>
        <dbReference type="ARBA" id="ARBA00022741"/>
    </source>
</evidence>
<accession>A0A1Y1RZH3</accession>
<dbReference type="GO" id="GO:0046983">
    <property type="term" value="F:protein dimerization activity"/>
    <property type="evidence" value="ECO:0007669"/>
    <property type="project" value="InterPro"/>
</dbReference>
<feature type="domain" description="Signal transduction histidine kinase subgroup 3 dimerisation and phosphoacceptor" evidence="11">
    <location>
        <begin position="216"/>
        <end position="279"/>
    </location>
</feature>
<keyword evidence="8" id="KW-0902">Two-component regulatory system</keyword>
<name>A0A1Y1RZH3_9SPIO</name>
<feature type="transmembrane region" description="Helical" evidence="9">
    <location>
        <begin position="73"/>
        <end position="91"/>
    </location>
</feature>
<dbReference type="Pfam" id="PF02518">
    <property type="entry name" value="HATPase_c"/>
    <property type="match status" value="1"/>
</dbReference>
<proteinExistence type="predicted"/>
<gene>
    <name evidence="12" type="ORF">B4O97_07850</name>
</gene>
<dbReference type="GO" id="GO:0005524">
    <property type="term" value="F:ATP binding"/>
    <property type="evidence" value="ECO:0007669"/>
    <property type="project" value="UniProtKB-KW"/>
</dbReference>
<keyword evidence="9" id="KW-0472">Membrane</keyword>
<evidence type="ECO:0000259" key="11">
    <source>
        <dbReference type="Pfam" id="PF07730"/>
    </source>
</evidence>
<evidence type="ECO:0000256" key="3">
    <source>
        <dbReference type="ARBA" id="ARBA00022553"/>
    </source>
</evidence>
<dbReference type="PANTHER" id="PTHR24421:SF10">
    <property type="entry name" value="NITRATE_NITRITE SENSOR PROTEIN NARQ"/>
    <property type="match status" value="1"/>
</dbReference>
<evidence type="ECO:0000256" key="2">
    <source>
        <dbReference type="ARBA" id="ARBA00012438"/>
    </source>
</evidence>
<dbReference type="PANTHER" id="PTHR24421">
    <property type="entry name" value="NITRATE/NITRITE SENSOR PROTEIN NARX-RELATED"/>
    <property type="match status" value="1"/>
</dbReference>
<dbReference type="Gene3D" id="3.30.565.10">
    <property type="entry name" value="Histidine kinase-like ATPase, C-terminal domain"/>
    <property type="match status" value="1"/>
</dbReference>
<keyword evidence="5" id="KW-0547">Nucleotide-binding</keyword>
<evidence type="ECO:0000256" key="6">
    <source>
        <dbReference type="ARBA" id="ARBA00022777"/>
    </source>
</evidence>
<keyword evidence="4" id="KW-0808">Transferase</keyword>
<evidence type="ECO:0000256" key="1">
    <source>
        <dbReference type="ARBA" id="ARBA00000085"/>
    </source>
</evidence>
<dbReference type="Proteomes" id="UP000192343">
    <property type="component" value="Unassembled WGS sequence"/>
</dbReference>
<dbReference type="EC" id="2.7.13.3" evidence="2"/>